<keyword evidence="5 8" id="KW-0574">Periplasm</keyword>
<keyword evidence="7 8" id="KW-0676">Redox-active center</keyword>
<dbReference type="InterPro" id="IPR017937">
    <property type="entry name" value="Thioredoxin_CS"/>
</dbReference>
<dbReference type="PANTHER" id="PTHR35272:SF3">
    <property type="entry name" value="THIOL:DISULFIDE INTERCHANGE PROTEIN DSBC"/>
    <property type="match status" value="1"/>
</dbReference>
<gene>
    <name evidence="12" type="primary">dsbC</name>
    <name evidence="11" type="ordered locus">Rahaq_0780</name>
    <name evidence="12" type="ORF">ACFPK4_05680</name>
</gene>
<evidence type="ECO:0000256" key="4">
    <source>
        <dbReference type="ARBA" id="ARBA00022729"/>
    </source>
</evidence>
<evidence type="ECO:0000259" key="10">
    <source>
        <dbReference type="Pfam" id="PF13098"/>
    </source>
</evidence>
<evidence type="ECO:0000256" key="5">
    <source>
        <dbReference type="ARBA" id="ARBA00022764"/>
    </source>
</evidence>
<dbReference type="eggNOG" id="COG1651">
    <property type="taxonomic scope" value="Bacteria"/>
</dbReference>
<dbReference type="CDD" id="cd03020">
    <property type="entry name" value="DsbA_DsbC_DsbG"/>
    <property type="match status" value="1"/>
</dbReference>
<dbReference type="InterPro" id="IPR033954">
    <property type="entry name" value="DiS-bond_Isoase_DsbC/G"/>
</dbReference>
<dbReference type="FunFam" id="3.40.30.10:FF:000083">
    <property type="entry name" value="Thiol:disulfide interchange protein"/>
    <property type="match status" value="1"/>
</dbReference>
<evidence type="ECO:0000256" key="7">
    <source>
        <dbReference type="ARBA" id="ARBA00023284"/>
    </source>
</evidence>
<dbReference type="InterPro" id="IPR036249">
    <property type="entry name" value="Thioredoxin-like_sf"/>
</dbReference>
<accession>A0A0H3FBM2</accession>
<feature type="signal peptide" evidence="8">
    <location>
        <begin position="1"/>
        <end position="21"/>
    </location>
</feature>
<sequence precursor="true">MKKGLMLLTLLAACMSSAVHADEAAIKATLGKLGMSHADIQPSPVTGLSAVSTDSGTLYITDDGKHVLQGPLYDVSGSHPVNVTNKALVKKMDALQNEMIIYKAKNEKHVITVFTDITCGYCHKLHQQIQDYNDLGITIRYLAFPRQGLNSKTEKDMQSIWCTGNRKTNFDAAMRGDDITPATCKTSDIAKQFELGVQFGVTGTPAIVLADGTLIPGYQPPKEMAAMLDQQDPSHKTGG</sequence>
<evidence type="ECO:0000259" key="9">
    <source>
        <dbReference type="Pfam" id="PF10411"/>
    </source>
</evidence>
<proteinExistence type="inferred from homology"/>
<evidence type="ECO:0000313" key="11">
    <source>
        <dbReference type="EMBL" id="ADW72407.1"/>
    </source>
</evidence>
<keyword evidence="11" id="KW-0413">Isomerase</keyword>
<dbReference type="Pfam" id="PF10411">
    <property type="entry name" value="DsbC_N"/>
    <property type="match status" value="1"/>
</dbReference>
<evidence type="ECO:0000256" key="3">
    <source>
        <dbReference type="ARBA" id="ARBA00011738"/>
    </source>
</evidence>
<dbReference type="Proteomes" id="UP001598201">
    <property type="component" value="Unassembled WGS sequence"/>
</dbReference>
<dbReference type="EMBL" id="JBHUCJ010000008">
    <property type="protein sequence ID" value="MFD3223012.1"/>
    <property type="molecule type" value="Genomic_DNA"/>
</dbReference>
<keyword evidence="6" id="KW-1015">Disulfide bond</keyword>
<dbReference type="GO" id="GO:0016853">
    <property type="term" value="F:isomerase activity"/>
    <property type="evidence" value="ECO:0007669"/>
    <property type="project" value="UniProtKB-KW"/>
</dbReference>
<evidence type="ECO:0000256" key="6">
    <source>
        <dbReference type="ARBA" id="ARBA00023157"/>
    </source>
</evidence>
<feature type="chain" id="PRO_5010003982" description="Thiol:disulfide interchange protein" evidence="8">
    <location>
        <begin position="22"/>
        <end position="239"/>
    </location>
</feature>
<dbReference type="HOGENOM" id="CLU_083593_0_0_6"/>
<dbReference type="GO" id="GO:0042597">
    <property type="term" value="C:periplasmic space"/>
    <property type="evidence" value="ECO:0007669"/>
    <property type="project" value="UniProtKB-SubCell"/>
</dbReference>
<comment type="similarity">
    <text evidence="2 8">Belongs to the thioredoxin family. DsbC subfamily.</text>
</comment>
<comment type="subcellular location">
    <subcellularLocation>
        <location evidence="1 8">Periplasm</location>
    </subcellularLocation>
</comment>
<protein>
    <recommendedName>
        <fullName evidence="8">Thiol:disulfide interchange protein</fullName>
    </recommendedName>
</protein>
<feature type="domain" description="Disulphide bond isomerase DsbC/G N-terminal" evidence="9">
    <location>
        <begin position="18"/>
        <end position="85"/>
    </location>
</feature>
<dbReference type="SUPFAM" id="SSF54423">
    <property type="entry name" value="DsbC/DsbG N-terminal domain-like"/>
    <property type="match status" value="1"/>
</dbReference>
<reference evidence="11 13" key="2">
    <citation type="journal article" date="2012" name="J. Bacteriol.">
        <title>Complete Genome Sequence of Rahnella sp. Strain Y9602, a Gammaproteobacterium Isolate from Metal- and Radionuclide-Contaminated Soil.</title>
        <authorList>
            <person name="Martinez R.J."/>
            <person name="Bruce D."/>
            <person name="Detter C."/>
            <person name="Goodwin L.A."/>
            <person name="Han J."/>
            <person name="Han C.S."/>
            <person name="Held B."/>
            <person name="Land M.L."/>
            <person name="Mikhailova N."/>
            <person name="Nolan M."/>
            <person name="Pennacchio L."/>
            <person name="Pitluck S."/>
            <person name="Tapia R."/>
            <person name="Woyke T."/>
            <person name="Sobecky P.A."/>
        </authorList>
    </citation>
    <scope>NUCLEOTIDE SEQUENCE [LARGE SCALE GENOMIC DNA]</scope>
    <source>
        <strain evidence="11 13">Y9602</strain>
    </source>
</reference>
<evidence type="ECO:0000256" key="1">
    <source>
        <dbReference type="ARBA" id="ARBA00004418"/>
    </source>
</evidence>
<organism evidence="11 13">
    <name type="scientific">Rahnella sp. (strain Y9602)</name>
    <dbReference type="NCBI Taxonomy" id="2703885"/>
    <lineage>
        <taxon>Bacteria</taxon>
        <taxon>Pseudomonadati</taxon>
        <taxon>Pseudomonadota</taxon>
        <taxon>Gammaproteobacteria</taxon>
        <taxon>Enterobacterales</taxon>
        <taxon>Yersiniaceae</taxon>
        <taxon>Rahnella</taxon>
    </lineage>
</organism>
<dbReference type="EMBL" id="CP002505">
    <property type="protein sequence ID" value="ADW72407.1"/>
    <property type="molecule type" value="Genomic_DNA"/>
</dbReference>
<comment type="subunit">
    <text evidence="3">Homodimer.</text>
</comment>
<dbReference type="InterPro" id="IPR012336">
    <property type="entry name" value="Thioredoxin-like_fold"/>
</dbReference>
<dbReference type="InterPro" id="IPR051470">
    <property type="entry name" value="Thiol:disulfide_interchange"/>
</dbReference>
<dbReference type="AlphaFoldDB" id="A0A0H3FBM2"/>
<comment type="function">
    <text evidence="8">Required for disulfide bond formation in some periplasmic proteins. Acts by transferring its disulfide bond to other proteins and is reduced in the process.</text>
</comment>
<dbReference type="OrthoDB" id="12976at2"/>
<dbReference type="PROSITE" id="PS00194">
    <property type="entry name" value="THIOREDOXIN_1"/>
    <property type="match status" value="1"/>
</dbReference>
<dbReference type="Pfam" id="PF13098">
    <property type="entry name" value="Thioredoxin_2"/>
    <property type="match status" value="1"/>
</dbReference>
<dbReference type="GeneID" id="95418532"/>
<evidence type="ECO:0000313" key="14">
    <source>
        <dbReference type="Proteomes" id="UP001598201"/>
    </source>
</evidence>
<evidence type="ECO:0000313" key="12">
    <source>
        <dbReference type="EMBL" id="MFD3223012.1"/>
    </source>
</evidence>
<evidence type="ECO:0000256" key="2">
    <source>
        <dbReference type="ARBA" id="ARBA00009813"/>
    </source>
</evidence>
<dbReference type="Gene3D" id="3.10.450.70">
    <property type="entry name" value="Disulphide bond isomerase, DsbC/G, N-terminal"/>
    <property type="match status" value="1"/>
</dbReference>
<dbReference type="Proteomes" id="UP000007257">
    <property type="component" value="Chromosome"/>
</dbReference>
<reference evidence="13" key="1">
    <citation type="submission" date="2011-01" db="EMBL/GenBank/DDBJ databases">
        <title>Complete sequence of chromosome of Rahnella sp. Y9602.</title>
        <authorList>
            <consortium name="US DOE Joint Genome Institute"/>
            <person name="Lucas S."/>
            <person name="Copeland A."/>
            <person name="Lapidus A."/>
            <person name="Cheng J.-F."/>
            <person name="Goodwin L."/>
            <person name="Pitluck S."/>
            <person name="Lu M."/>
            <person name="Detter J.C."/>
            <person name="Han C."/>
            <person name="Tapia R."/>
            <person name="Land M."/>
            <person name="Hauser L."/>
            <person name="Kyrpides N."/>
            <person name="Ivanova N."/>
            <person name="Ovchinnikova G."/>
            <person name="Pagani I."/>
            <person name="Sobecky P.A."/>
            <person name="Martinez R.J."/>
            <person name="Woyke T."/>
        </authorList>
    </citation>
    <scope>NUCLEOTIDE SEQUENCE [LARGE SCALE GENOMIC DNA]</scope>
    <source>
        <strain evidence="13">Y9602</strain>
    </source>
</reference>
<keyword evidence="4 8" id="KW-0732">Signal</keyword>
<evidence type="ECO:0000313" key="13">
    <source>
        <dbReference type="Proteomes" id="UP000007257"/>
    </source>
</evidence>
<dbReference type="KEGG" id="rah:Rahaq_0780"/>
<evidence type="ECO:0000256" key="8">
    <source>
        <dbReference type="RuleBase" id="RU364038"/>
    </source>
</evidence>
<dbReference type="Gene3D" id="3.40.30.10">
    <property type="entry name" value="Glutaredoxin"/>
    <property type="match status" value="1"/>
</dbReference>
<dbReference type="NCBIfam" id="NF008129">
    <property type="entry name" value="PRK10877.1"/>
    <property type="match status" value="1"/>
</dbReference>
<dbReference type="SUPFAM" id="SSF52833">
    <property type="entry name" value="Thioredoxin-like"/>
    <property type="match status" value="1"/>
</dbReference>
<name>A0A0H3FBM2_RAHSY</name>
<feature type="domain" description="Thioredoxin-like fold" evidence="10">
    <location>
        <begin position="104"/>
        <end position="228"/>
    </location>
</feature>
<dbReference type="PANTHER" id="PTHR35272">
    <property type="entry name" value="THIOL:DISULFIDE INTERCHANGE PROTEIN DSBC-RELATED"/>
    <property type="match status" value="1"/>
</dbReference>
<keyword evidence="14" id="KW-1185">Reference proteome</keyword>
<dbReference type="InterPro" id="IPR018950">
    <property type="entry name" value="DiS-bond_isomerase_DsbC/G_N"/>
</dbReference>
<dbReference type="InterPro" id="IPR009094">
    <property type="entry name" value="DiS-bond_isomerase_DsbC/G_N_sf"/>
</dbReference>
<reference evidence="12 14" key="3">
    <citation type="submission" date="2024-09" db="EMBL/GenBank/DDBJ databases">
        <title>Genomes of Rahnella.</title>
        <authorList>
            <person name="Mnguni F.C."/>
            <person name="Shin G.Y."/>
            <person name="Coutinho T."/>
        </authorList>
    </citation>
    <scope>NUCLEOTIDE SEQUENCE [LARGE SCALE GENOMIC DNA]</scope>
    <source>
        <strain evidence="12 14">20WA0057</strain>
    </source>
</reference>
<dbReference type="RefSeq" id="WP_013574112.1">
    <property type="nucleotide sequence ID" value="NC_015061.1"/>
</dbReference>